<evidence type="ECO:0000256" key="1">
    <source>
        <dbReference type="SAM" id="MobiDB-lite"/>
    </source>
</evidence>
<feature type="compositionally biased region" description="Basic and acidic residues" evidence="1">
    <location>
        <begin position="46"/>
        <end position="58"/>
    </location>
</feature>
<keyword evidence="3" id="KW-1185">Reference proteome</keyword>
<feature type="region of interest" description="Disordered" evidence="1">
    <location>
        <begin position="1"/>
        <end position="83"/>
    </location>
</feature>
<dbReference type="AlphaFoldDB" id="A0A176VZ69"/>
<protein>
    <submittedName>
        <fullName evidence="2">Uncharacterized protein</fullName>
    </submittedName>
</protein>
<dbReference type="Proteomes" id="UP000077202">
    <property type="component" value="Unassembled WGS sequence"/>
</dbReference>
<gene>
    <name evidence="2" type="ORF">AXG93_2022s1030</name>
</gene>
<evidence type="ECO:0000313" key="2">
    <source>
        <dbReference type="EMBL" id="OAE25552.1"/>
    </source>
</evidence>
<name>A0A176VZ69_MARPO</name>
<accession>A0A176VZ69</accession>
<reference evidence="2" key="1">
    <citation type="submission" date="2016-03" db="EMBL/GenBank/DDBJ databases">
        <title>Mechanisms controlling the formation of the plant cell surface in tip-growing cells are functionally conserved among land plants.</title>
        <authorList>
            <person name="Honkanen S."/>
            <person name="Jones V.A."/>
            <person name="Morieri G."/>
            <person name="Champion C."/>
            <person name="Hetherington A.J."/>
            <person name="Kelly S."/>
            <person name="Saint-Marcoux D."/>
            <person name="Proust H."/>
            <person name="Prescott H."/>
            <person name="Dolan L."/>
        </authorList>
    </citation>
    <scope>NUCLEOTIDE SEQUENCE [LARGE SCALE GENOMIC DNA]</scope>
    <source>
        <tissue evidence="2">Whole gametophyte</tissue>
    </source>
</reference>
<dbReference type="EMBL" id="LVLJ01002323">
    <property type="protein sequence ID" value="OAE25552.1"/>
    <property type="molecule type" value="Genomic_DNA"/>
</dbReference>
<sequence length="151" mass="16350">MIDTDECELGSSTQPRTIDQLVAPRLPRQWCPPTTEGDPTVHAVRGKGENDRPRRDLRAGPPANELATPDPPVRSFSRVGNDSSDEVSFSAAYVEGDAMPCDDPLAPFALLPHYCMRQTRVTEETLGLGMEGLDLSIGPLAFGSPAQKPLH</sequence>
<proteinExistence type="predicted"/>
<organism evidence="2 3">
    <name type="scientific">Marchantia polymorpha subsp. ruderalis</name>
    <dbReference type="NCBI Taxonomy" id="1480154"/>
    <lineage>
        <taxon>Eukaryota</taxon>
        <taxon>Viridiplantae</taxon>
        <taxon>Streptophyta</taxon>
        <taxon>Embryophyta</taxon>
        <taxon>Marchantiophyta</taxon>
        <taxon>Marchantiopsida</taxon>
        <taxon>Marchantiidae</taxon>
        <taxon>Marchantiales</taxon>
        <taxon>Marchantiaceae</taxon>
        <taxon>Marchantia</taxon>
    </lineage>
</organism>
<comment type="caution">
    <text evidence="2">The sequence shown here is derived from an EMBL/GenBank/DDBJ whole genome shotgun (WGS) entry which is preliminary data.</text>
</comment>
<evidence type="ECO:0000313" key="3">
    <source>
        <dbReference type="Proteomes" id="UP000077202"/>
    </source>
</evidence>